<proteinExistence type="predicted"/>
<dbReference type="EMBL" id="JARBHB010000008">
    <property type="protein sequence ID" value="KAJ8876686.1"/>
    <property type="molecule type" value="Genomic_DNA"/>
</dbReference>
<evidence type="ECO:0000313" key="2">
    <source>
        <dbReference type="Proteomes" id="UP001159363"/>
    </source>
</evidence>
<reference evidence="1 2" key="1">
    <citation type="submission" date="2023-02" db="EMBL/GenBank/DDBJ databases">
        <title>LHISI_Scaffold_Assembly.</title>
        <authorList>
            <person name="Stuart O.P."/>
            <person name="Cleave R."/>
            <person name="Magrath M.J.L."/>
            <person name="Mikheyev A.S."/>
        </authorList>
    </citation>
    <scope>NUCLEOTIDE SEQUENCE [LARGE SCALE GENOMIC DNA]</scope>
    <source>
        <strain evidence="1">Daus_M_001</strain>
        <tissue evidence="1">Leg muscle</tissue>
    </source>
</reference>
<name>A0ABQ9GXE4_9NEOP</name>
<accession>A0ABQ9GXE4</accession>
<sequence>MLHAINHCEEDTLGKQEATSVVNESAFPNCACKRNNFVREGNGNSLEIRCRQIHSFKQLDR</sequence>
<dbReference type="Proteomes" id="UP001159363">
    <property type="component" value="Chromosome 7"/>
</dbReference>
<gene>
    <name evidence="1" type="ORF">PR048_021133</name>
</gene>
<comment type="caution">
    <text evidence="1">The sequence shown here is derived from an EMBL/GenBank/DDBJ whole genome shotgun (WGS) entry which is preliminary data.</text>
</comment>
<organism evidence="1 2">
    <name type="scientific">Dryococelus australis</name>
    <dbReference type="NCBI Taxonomy" id="614101"/>
    <lineage>
        <taxon>Eukaryota</taxon>
        <taxon>Metazoa</taxon>
        <taxon>Ecdysozoa</taxon>
        <taxon>Arthropoda</taxon>
        <taxon>Hexapoda</taxon>
        <taxon>Insecta</taxon>
        <taxon>Pterygota</taxon>
        <taxon>Neoptera</taxon>
        <taxon>Polyneoptera</taxon>
        <taxon>Phasmatodea</taxon>
        <taxon>Verophasmatodea</taxon>
        <taxon>Anareolatae</taxon>
        <taxon>Phasmatidae</taxon>
        <taxon>Eurycanthinae</taxon>
        <taxon>Dryococelus</taxon>
    </lineage>
</organism>
<evidence type="ECO:0000313" key="1">
    <source>
        <dbReference type="EMBL" id="KAJ8876686.1"/>
    </source>
</evidence>
<keyword evidence="2" id="KW-1185">Reference proteome</keyword>
<protein>
    <submittedName>
        <fullName evidence="1">Uncharacterized protein</fullName>
    </submittedName>
</protein>